<reference evidence="1 2" key="1">
    <citation type="journal article" date="2023" name="Life. Sci Alliance">
        <title>Evolutionary insights into 3D genome organization and epigenetic landscape of Vigna mungo.</title>
        <authorList>
            <person name="Junaid A."/>
            <person name="Singh B."/>
            <person name="Bhatia S."/>
        </authorList>
    </citation>
    <scope>NUCLEOTIDE SEQUENCE [LARGE SCALE GENOMIC DNA]</scope>
    <source>
        <strain evidence="1">Urdbean</strain>
    </source>
</reference>
<dbReference type="GO" id="GO:0000350">
    <property type="term" value="P:generation of catalytic spliceosome for second transesterification step"/>
    <property type="evidence" value="ECO:0007669"/>
    <property type="project" value="InterPro"/>
</dbReference>
<dbReference type="Proteomes" id="UP001374535">
    <property type="component" value="Chromosome 2"/>
</dbReference>
<evidence type="ECO:0000313" key="1">
    <source>
        <dbReference type="EMBL" id="WVZ20465.1"/>
    </source>
</evidence>
<gene>
    <name evidence="1" type="ORF">V8G54_007787</name>
</gene>
<keyword evidence="2" id="KW-1185">Reference proteome</keyword>
<dbReference type="InterPro" id="IPR009360">
    <property type="entry name" value="Isy1"/>
</dbReference>
<dbReference type="PANTHER" id="PTHR13021">
    <property type="entry name" value="PRE-MRNA-SPLICING FACTOR ISY1"/>
    <property type="match status" value="1"/>
</dbReference>
<protein>
    <submittedName>
        <fullName evidence="1">Uncharacterized protein</fullName>
    </submittedName>
</protein>
<accession>A0AAQ3P2K2</accession>
<evidence type="ECO:0000313" key="2">
    <source>
        <dbReference type="Proteomes" id="UP001374535"/>
    </source>
</evidence>
<sequence length="135" mass="15715">MGETNRGAWRAQLRQALSQNDGPRGNIVDVPNQGGRGLGYRYFDAVKKLPSVKELFKKPPELRNYRDDEDGMLEQLEGLAEEAMRWEAAKEWRRLDEVRREARKWVKSGEVAEVSAVARDMLREKEEVAEEERQR</sequence>
<dbReference type="AlphaFoldDB" id="A0AAQ3P2K2"/>
<name>A0AAQ3P2K2_VIGMU</name>
<organism evidence="1 2">
    <name type="scientific">Vigna mungo</name>
    <name type="common">Black gram</name>
    <name type="synonym">Phaseolus mungo</name>
    <dbReference type="NCBI Taxonomy" id="3915"/>
    <lineage>
        <taxon>Eukaryota</taxon>
        <taxon>Viridiplantae</taxon>
        <taxon>Streptophyta</taxon>
        <taxon>Embryophyta</taxon>
        <taxon>Tracheophyta</taxon>
        <taxon>Spermatophyta</taxon>
        <taxon>Magnoliopsida</taxon>
        <taxon>eudicotyledons</taxon>
        <taxon>Gunneridae</taxon>
        <taxon>Pentapetalae</taxon>
        <taxon>rosids</taxon>
        <taxon>fabids</taxon>
        <taxon>Fabales</taxon>
        <taxon>Fabaceae</taxon>
        <taxon>Papilionoideae</taxon>
        <taxon>50 kb inversion clade</taxon>
        <taxon>NPAAA clade</taxon>
        <taxon>indigoferoid/millettioid clade</taxon>
        <taxon>Phaseoleae</taxon>
        <taxon>Vigna</taxon>
    </lineage>
</organism>
<dbReference type="EMBL" id="CP144699">
    <property type="protein sequence ID" value="WVZ20465.1"/>
    <property type="molecule type" value="Genomic_DNA"/>
</dbReference>
<proteinExistence type="predicted"/>